<dbReference type="EMBL" id="JAHESD010000023">
    <property type="protein sequence ID" value="MBT1703967.1"/>
    <property type="molecule type" value="Genomic_DNA"/>
</dbReference>
<gene>
    <name evidence="4" type="ORF">KK060_11785</name>
</gene>
<organism evidence="4 5">
    <name type="scientific">Chryseosolibacter indicus</name>
    <dbReference type="NCBI Taxonomy" id="2782351"/>
    <lineage>
        <taxon>Bacteria</taxon>
        <taxon>Pseudomonadati</taxon>
        <taxon>Bacteroidota</taxon>
        <taxon>Cytophagia</taxon>
        <taxon>Cytophagales</taxon>
        <taxon>Chryseotaleaceae</taxon>
        <taxon>Chryseosolibacter</taxon>
    </lineage>
</organism>
<reference evidence="4 5" key="1">
    <citation type="submission" date="2021-05" db="EMBL/GenBank/DDBJ databases">
        <title>A Polyphasic approach of four new species of the genus Ohtaekwangia: Ohtaekwangia histidinii sp. nov., Ohtaekwangia cretensis sp. nov., Ohtaekwangia indiensis sp. nov., Ohtaekwangia reichenbachii sp. nov. from diverse environment.</title>
        <authorList>
            <person name="Octaviana S."/>
        </authorList>
    </citation>
    <scope>NUCLEOTIDE SEQUENCE [LARGE SCALE GENOMIC DNA]</scope>
    <source>
        <strain evidence="4 5">PWU20</strain>
    </source>
</reference>
<comment type="caution">
    <text evidence="4">The sequence shown here is derived from an EMBL/GenBank/DDBJ whole genome shotgun (WGS) entry which is preliminary data.</text>
</comment>
<dbReference type="Gene3D" id="3.40.50.2300">
    <property type="match status" value="1"/>
</dbReference>
<keyword evidence="5" id="KW-1185">Reference proteome</keyword>
<evidence type="ECO:0000256" key="1">
    <source>
        <dbReference type="ARBA" id="ARBA00022553"/>
    </source>
</evidence>
<dbReference type="Pfam" id="PF00072">
    <property type="entry name" value="Response_reg"/>
    <property type="match status" value="1"/>
</dbReference>
<evidence type="ECO:0000256" key="2">
    <source>
        <dbReference type="PROSITE-ProRule" id="PRU00169"/>
    </source>
</evidence>
<dbReference type="PANTHER" id="PTHR44591">
    <property type="entry name" value="STRESS RESPONSE REGULATOR PROTEIN 1"/>
    <property type="match status" value="1"/>
</dbReference>
<proteinExistence type="predicted"/>
<evidence type="ECO:0000313" key="5">
    <source>
        <dbReference type="Proteomes" id="UP000772618"/>
    </source>
</evidence>
<name>A0ABS5VRA5_9BACT</name>
<dbReference type="PANTHER" id="PTHR44591:SF3">
    <property type="entry name" value="RESPONSE REGULATORY DOMAIN-CONTAINING PROTEIN"/>
    <property type="match status" value="1"/>
</dbReference>
<accession>A0ABS5VRA5</accession>
<dbReference type="InterPro" id="IPR001789">
    <property type="entry name" value="Sig_transdc_resp-reg_receiver"/>
</dbReference>
<dbReference type="Proteomes" id="UP000772618">
    <property type="component" value="Unassembled WGS sequence"/>
</dbReference>
<dbReference type="SUPFAM" id="SSF52172">
    <property type="entry name" value="CheY-like"/>
    <property type="match status" value="1"/>
</dbReference>
<dbReference type="InterPro" id="IPR050595">
    <property type="entry name" value="Bact_response_regulator"/>
</dbReference>
<sequence>MKQRITVIDDDFDLRSLLQIALKTEGFDVEAFSNGDEFFQSQSPSGSTDLYIIDINLGGISGTEICKVLKSTNKEVKPLVLLISANPEIQQLATDAGADSWILKPVTQKELISRVDLLLNR</sequence>
<dbReference type="PROSITE" id="PS50110">
    <property type="entry name" value="RESPONSE_REGULATORY"/>
    <property type="match status" value="1"/>
</dbReference>
<feature type="modified residue" description="4-aspartylphosphate" evidence="2">
    <location>
        <position position="54"/>
    </location>
</feature>
<evidence type="ECO:0000313" key="4">
    <source>
        <dbReference type="EMBL" id="MBT1703967.1"/>
    </source>
</evidence>
<feature type="domain" description="Response regulatory" evidence="3">
    <location>
        <begin position="4"/>
        <end position="119"/>
    </location>
</feature>
<dbReference type="RefSeq" id="WP_254153928.1">
    <property type="nucleotide sequence ID" value="NZ_JAHESD010000023.1"/>
</dbReference>
<keyword evidence="1 2" id="KW-0597">Phosphoprotein</keyword>
<protein>
    <submittedName>
        <fullName evidence="4">Response regulator</fullName>
    </submittedName>
</protein>
<evidence type="ECO:0000259" key="3">
    <source>
        <dbReference type="PROSITE" id="PS50110"/>
    </source>
</evidence>
<dbReference type="SMART" id="SM00448">
    <property type="entry name" value="REC"/>
    <property type="match status" value="1"/>
</dbReference>
<dbReference type="InterPro" id="IPR011006">
    <property type="entry name" value="CheY-like_superfamily"/>
</dbReference>